<dbReference type="GO" id="GO:0015079">
    <property type="term" value="F:potassium ion transmembrane transporter activity"/>
    <property type="evidence" value="ECO:0007669"/>
    <property type="project" value="InterPro"/>
</dbReference>
<reference evidence="9" key="1">
    <citation type="journal article" date="2021" name="PeerJ">
        <title>Extensive microbial diversity within the chicken gut microbiome revealed by metagenomics and culture.</title>
        <authorList>
            <person name="Gilroy R."/>
            <person name="Ravi A."/>
            <person name="Getino M."/>
            <person name="Pursley I."/>
            <person name="Horton D.L."/>
            <person name="Alikhan N.F."/>
            <person name="Baker D."/>
            <person name="Gharbi K."/>
            <person name="Hall N."/>
            <person name="Watson M."/>
            <person name="Adriaenssens E.M."/>
            <person name="Foster-Nyarko E."/>
            <person name="Jarju S."/>
            <person name="Secka A."/>
            <person name="Antonio M."/>
            <person name="Oren A."/>
            <person name="Chaudhuri R.R."/>
            <person name="La Ragione R."/>
            <person name="Hildebrand F."/>
            <person name="Pallen M.J."/>
        </authorList>
    </citation>
    <scope>NUCLEOTIDE SEQUENCE</scope>
    <source>
        <strain evidence="9">USASDec5-558</strain>
    </source>
</reference>
<dbReference type="NCBIfam" id="NF007030">
    <property type="entry name" value="PRK09496.1-1"/>
    <property type="match status" value="1"/>
</dbReference>
<proteinExistence type="predicted"/>
<evidence type="ECO:0000256" key="4">
    <source>
        <dbReference type="ARBA" id="ARBA00022958"/>
    </source>
</evidence>
<dbReference type="Proteomes" id="UP000886829">
    <property type="component" value="Unassembled WGS sequence"/>
</dbReference>
<dbReference type="PROSITE" id="PS51201">
    <property type="entry name" value="RCK_N"/>
    <property type="match status" value="2"/>
</dbReference>
<dbReference type="InterPro" id="IPR006037">
    <property type="entry name" value="RCK_C"/>
</dbReference>
<dbReference type="SUPFAM" id="SSF116726">
    <property type="entry name" value="TrkA C-terminal domain-like"/>
    <property type="match status" value="1"/>
</dbReference>
<dbReference type="InterPro" id="IPR050721">
    <property type="entry name" value="Trk_Ktr_HKT_K-transport"/>
</dbReference>
<organism evidence="9 10">
    <name type="scientific">Candidatus Anaerobiospirillum pullistercoris</name>
    <dbReference type="NCBI Taxonomy" id="2838452"/>
    <lineage>
        <taxon>Bacteria</taxon>
        <taxon>Pseudomonadati</taxon>
        <taxon>Pseudomonadota</taxon>
        <taxon>Gammaproteobacteria</taxon>
        <taxon>Aeromonadales</taxon>
        <taxon>Succinivibrionaceae</taxon>
        <taxon>Anaerobiospirillum</taxon>
    </lineage>
</organism>
<dbReference type="SUPFAM" id="SSF51735">
    <property type="entry name" value="NAD(P)-binding Rossmann-fold domains"/>
    <property type="match status" value="2"/>
</dbReference>
<keyword evidence="6" id="KW-0406">Ion transport</keyword>
<dbReference type="InterPro" id="IPR003148">
    <property type="entry name" value="RCK_N"/>
</dbReference>
<evidence type="ECO:0000256" key="2">
    <source>
        <dbReference type="ARBA" id="ARBA00022448"/>
    </source>
</evidence>
<dbReference type="NCBIfam" id="NF007031">
    <property type="entry name" value="PRK09496.1-2"/>
    <property type="match status" value="1"/>
</dbReference>
<dbReference type="InterPro" id="IPR006036">
    <property type="entry name" value="K_uptake_TrkA"/>
</dbReference>
<dbReference type="PANTHER" id="PTHR43833">
    <property type="entry name" value="POTASSIUM CHANNEL PROTEIN 2-RELATED-RELATED"/>
    <property type="match status" value="1"/>
</dbReference>
<gene>
    <name evidence="9" type="primary">trkA</name>
    <name evidence="9" type="ORF">H9850_09205</name>
</gene>
<feature type="domain" description="RCK C-terminal" evidence="8">
    <location>
        <begin position="143"/>
        <end position="226"/>
    </location>
</feature>
<evidence type="ECO:0000313" key="10">
    <source>
        <dbReference type="Proteomes" id="UP000886829"/>
    </source>
</evidence>
<evidence type="ECO:0000256" key="1">
    <source>
        <dbReference type="ARBA" id="ARBA00017378"/>
    </source>
</evidence>
<dbReference type="Gene3D" id="3.30.70.1450">
    <property type="entry name" value="Regulator of K+ conductance, C-terminal domain"/>
    <property type="match status" value="2"/>
</dbReference>
<dbReference type="Gene3D" id="3.40.50.720">
    <property type="entry name" value="NAD(P)-binding Rossmann-like Domain"/>
    <property type="match status" value="2"/>
</dbReference>
<evidence type="ECO:0000313" key="9">
    <source>
        <dbReference type="EMBL" id="HIX57630.1"/>
    </source>
</evidence>
<feature type="domain" description="RCK N-terminal" evidence="7">
    <location>
        <begin position="230"/>
        <end position="349"/>
    </location>
</feature>
<dbReference type="PROSITE" id="PS51202">
    <property type="entry name" value="RCK_C"/>
    <property type="match status" value="2"/>
</dbReference>
<dbReference type="InterPro" id="IPR036721">
    <property type="entry name" value="RCK_C_sf"/>
</dbReference>
<dbReference type="InterPro" id="IPR036291">
    <property type="entry name" value="NAD(P)-bd_dom_sf"/>
</dbReference>
<dbReference type="AlphaFoldDB" id="A0A9D1WEP9"/>
<accession>A0A9D1WEP9</accession>
<dbReference type="Pfam" id="PF02254">
    <property type="entry name" value="TrkA_N"/>
    <property type="match status" value="2"/>
</dbReference>
<feature type="domain" description="RCK C-terminal" evidence="8">
    <location>
        <begin position="369"/>
        <end position="454"/>
    </location>
</feature>
<comment type="caution">
    <text evidence="9">The sequence shown here is derived from an EMBL/GenBank/DDBJ whole genome shotgun (WGS) entry which is preliminary data.</text>
</comment>
<protein>
    <recommendedName>
        <fullName evidence="1">Trk system potassium uptake protein TrkA</fullName>
    </recommendedName>
</protein>
<evidence type="ECO:0000259" key="8">
    <source>
        <dbReference type="PROSITE" id="PS51202"/>
    </source>
</evidence>
<sequence length="463" mass="51194">MRIIIVGATIVGTDLAEYLVQAGHAVTLIDNPSEELAQIANRLDLRVVQGDPTWPSVLREAGARNTELLVATSPNDEVNIAVCSVASALFNIPRKIARMRAPDFLSEADKLFGEQAIPIDHVISPEHLMADAVVELMNFPGAIAVNNFANDRLTVAGVTCSAGGKLIGAQILDLENYDGKCKVLAVFRNGKPLTKLENQTLILGDDVFFCAERLRALNLLSALIPLRPNGKNVVIQGGSHIADAIALRLSQRYKVKLIEPDAKRAARISDRFRNSAVELYCADASNMDFVIEEKLFQTDTFIAASPQEESNIMASLMVQRVNKVRTIAIIRQHSFQDIAIAGNEIDAIISPREAIISALLSHILQEGVLKMRIFRQGQSEALELLVQGEKRSSHVVGRKIDDLNLPNGVSFGLAIRDKLVIKMDENYVFTDGDHIVVFLNDRKHMRTLVKLFKPRPFWLPRWS</sequence>
<dbReference type="NCBIfam" id="NF007032">
    <property type="entry name" value="PRK09496.1-4"/>
    <property type="match status" value="1"/>
</dbReference>
<keyword evidence="4" id="KW-0630">Potassium</keyword>
<dbReference type="Pfam" id="PF02080">
    <property type="entry name" value="TrkA_C"/>
    <property type="match status" value="1"/>
</dbReference>
<reference evidence="9" key="2">
    <citation type="submission" date="2021-04" db="EMBL/GenBank/DDBJ databases">
        <authorList>
            <person name="Gilroy R."/>
        </authorList>
    </citation>
    <scope>NUCLEOTIDE SEQUENCE</scope>
    <source>
        <strain evidence="9">USASDec5-558</strain>
    </source>
</reference>
<evidence type="ECO:0000256" key="3">
    <source>
        <dbReference type="ARBA" id="ARBA00022538"/>
    </source>
</evidence>
<dbReference type="GO" id="GO:0005886">
    <property type="term" value="C:plasma membrane"/>
    <property type="evidence" value="ECO:0007669"/>
    <property type="project" value="InterPro"/>
</dbReference>
<name>A0A9D1WEP9_9GAMM</name>
<feature type="domain" description="RCK N-terminal" evidence="7">
    <location>
        <begin position="1"/>
        <end position="123"/>
    </location>
</feature>
<keyword evidence="3" id="KW-0633">Potassium transport</keyword>
<dbReference type="PRINTS" id="PR00335">
    <property type="entry name" value="KUPTAKETRKA"/>
</dbReference>
<keyword evidence="5" id="KW-0520">NAD</keyword>
<keyword evidence="2" id="KW-0813">Transport</keyword>
<evidence type="ECO:0000256" key="5">
    <source>
        <dbReference type="ARBA" id="ARBA00023027"/>
    </source>
</evidence>
<dbReference type="PANTHER" id="PTHR43833:SF5">
    <property type="entry name" value="TRK SYSTEM POTASSIUM UPTAKE PROTEIN TRKA"/>
    <property type="match status" value="1"/>
</dbReference>
<dbReference type="EMBL" id="DXEV01000180">
    <property type="protein sequence ID" value="HIX57630.1"/>
    <property type="molecule type" value="Genomic_DNA"/>
</dbReference>
<evidence type="ECO:0000259" key="7">
    <source>
        <dbReference type="PROSITE" id="PS51201"/>
    </source>
</evidence>
<evidence type="ECO:0000256" key="6">
    <source>
        <dbReference type="ARBA" id="ARBA00023065"/>
    </source>
</evidence>